<evidence type="ECO:0000313" key="2">
    <source>
        <dbReference type="EMBL" id="TFK30355.1"/>
    </source>
</evidence>
<dbReference type="STRING" id="230819.A0A5C3LCI7"/>
<proteinExistence type="predicted"/>
<dbReference type="Proteomes" id="UP000307440">
    <property type="component" value="Unassembled WGS sequence"/>
</dbReference>
<dbReference type="AlphaFoldDB" id="A0A5C3LCI7"/>
<reference evidence="2 3" key="1">
    <citation type="journal article" date="2019" name="Nat. Ecol. Evol.">
        <title>Megaphylogeny resolves global patterns of mushroom evolution.</title>
        <authorList>
            <person name="Varga T."/>
            <person name="Krizsan K."/>
            <person name="Foldi C."/>
            <person name="Dima B."/>
            <person name="Sanchez-Garcia M."/>
            <person name="Sanchez-Ramirez S."/>
            <person name="Szollosi G.J."/>
            <person name="Szarkandi J.G."/>
            <person name="Papp V."/>
            <person name="Albert L."/>
            <person name="Andreopoulos W."/>
            <person name="Angelini C."/>
            <person name="Antonin V."/>
            <person name="Barry K.W."/>
            <person name="Bougher N.L."/>
            <person name="Buchanan P."/>
            <person name="Buyck B."/>
            <person name="Bense V."/>
            <person name="Catcheside P."/>
            <person name="Chovatia M."/>
            <person name="Cooper J."/>
            <person name="Damon W."/>
            <person name="Desjardin D."/>
            <person name="Finy P."/>
            <person name="Geml J."/>
            <person name="Haridas S."/>
            <person name="Hughes K."/>
            <person name="Justo A."/>
            <person name="Karasinski D."/>
            <person name="Kautmanova I."/>
            <person name="Kiss B."/>
            <person name="Kocsube S."/>
            <person name="Kotiranta H."/>
            <person name="LaButti K.M."/>
            <person name="Lechner B.E."/>
            <person name="Liimatainen K."/>
            <person name="Lipzen A."/>
            <person name="Lukacs Z."/>
            <person name="Mihaltcheva S."/>
            <person name="Morgado L.N."/>
            <person name="Niskanen T."/>
            <person name="Noordeloos M.E."/>
            <person name="Ohm R.A."/>
            <person name="Ortiz-Santana B."/>
            <person name="Ovrebo C."/>
            <person name="Racz N."/>
            <person name="Riley R."/>
            <person name="Savchenko A."/>
            <person name="Shiryaev A."/>
            <person name="Soop K."/>
            <person name="Spirin V."/>
            <person name="Szebenyi C."/>
            <person name="Tomsovsky M."/>
            <person name="Tulloss R.E."/>
            <person name="Uehling J."/>
            <person name="Grigoriev I.V."/>
            <person name="Vagvolgyi C."/>
            <person name="Papp T."/>
            <person name="Martin F.M."/>
            <person name="Miettinen O."/>
            <person name="Hibbett D.S."/>
            <person name="Nagy L.G."/>
        </authorList>
    </citation>
    <scope>NUCLEOTIDE SEQUENCE [LARGE SCALE GENOMIC DNA]</scope>
    <source>
        <strain evidence="2 3">CBS 121175</strain>
    </source>
</reference>
<gene>
    <name evidence="2" type="ORF">FA15DRAFT_3028</name>
</gene>
<evidence type="ECO:0000313" key="3">
    <source>
        <dbReference type="Proteomes" id="UP000307440"/>
    </source>
</evidence>
<protein>
    <submittedName>
        <fullName evidence="2">Uncharacterized protein</fullName>
    </submittedName>
</protein>
<dbReference type="OrthoDB" id="7344096at2759"/>
<feature type="region of interest" description="Disordered" evidence="1">
    <location>
        <begin position="1"/>
        <end position="20"/>
    </location>
</feature>
<accession>A0A5C3LCI7</accession>
<evidence type="ECO:0000256" key="1">
    <source>
        <dbReference type="SAM" id="MobiDB-lite"/>
    </source>
</evidence>
<organism evidence="2 3">
    <name type="scientific">Coprinopsis marcescibilis</name>
    <name type="common">Agaric fungus</name>
    <name type="synonym">Psathyrella marcescibilis</name>
    <dbReference type="NCBI Taxonomy" id="230819"/>
    <lineage>
        <taxon>Eukaryota</taxon>
        <taxon>Fungi</taxon>
        <taxon>Dikarya</taxon>
        <taxon>Basidiomycota</taxon>
        <taxon>Agaricomycotina</taxon>
        <taxon>Agaricomycetes</taxon>
        <taxon>Agaricomycetidae</taxon>
        <taxon>Agaricales</taxon>
        <taxon>Agaricineae</taxon>
        <taxon>Psathyrellaceae</taxon>
        <taxon>Coprinopsis</taxon>
    </lineage>
</organism>
<dbReference type="EMBL" id="ML210146">
    <property type="protein sequence ID" value="TFK30355.1"/>
    <property type="molecule type" value="Genomic_DNA"/>
</dbReference>
<sequence length="134" mass="15196">MCASRHACSSKEASNVHERNSAARVIQGAWRNRSNQAKTQYLTPDARWEDGLANAKLKLDRQDAFEGRNSPRRRWKRATSMIRDTLKDENTMLTGRGVQIDSEYLESKALETQHWLEMVDGFAPLTGSTGMGRI</sequence>
<keyword evidence="3" id="KW-1185">Reference proteome</keyword>
<name>A0A5C3LCI7_COPMA</name>